<dbReference type="Gene3D" id="2.160.10.10">
    <property type="entry name" value="Hexapeptide repeat proteins"/>
    <property type="match status" value="1"/>
</dbReference>
<protein>
    <submittedName>
        <fullName evidence="1">Acyltransferase</fullName>
    </submittedName>
</protein>
<dbReference type="InterPro" id="IPR051159">
    <property type="entry name" value="Hexapeptide_acetyltransf"/>
</dbReference>
<dbReference type="EMBL" id="PRDM01000001">
    <property type="protein sequence ID" value="MBE8724544.1"/>
    <property type="molecule type" value="Genomic_DNA"/>
</dbReference>
<keyword evidence="1" id="KW-0012">Acyltransferase</keyword>
<dbReference type="SUPFAM" id="SSF51161">
    <property type="entry name" value="Trimeric LpxA-like enzymes"/>
    <property type="match status" value="1"/>
</dbReference>
<proteinExistence type="predicted"/>
<keyword evidence="1" id="KW-0808">Transferase</keyword>
<comment type="caution">
    <text evidence="1">The sequence shown here is derived from an EMBL/GenBank/DDBJ whole genome shotgun (WGS) entry which is preliminary data.</text>
</comment>
<dbReference type="GO" id="GO:0016746">
    <property type="term" value="F:acyltransferase activity"/>
    <property type="evidence" value="ECO:0007669"/>
    <property type="project" value="UniProtKB-KW"/>
</dbReference>
<evidence type="ECO:0000313" key="1">
    <source>
        <dbReference type="EMBL" id="MBE8724544.1"/>
    </source>
</evidence>
<name>A0ABR9TGS6_9FLAO</name>
<keyword evidence="2" id="KW-1185">Reference proteome</keyword>
<reference evidence="1 2" key="1">
    <citation type="submission" date="2018-07" db="EMBL/GenBank/DDBJ databases">
        <title>Genome assembly of strain KB82.</title>
        <authorList>
            <person name="Kukolya J."/>
            <person name="Horvath B."/>
            <person name="Nagy I."/>
            <person name="Toth A."/>
        </authorList>
    </citation>
    <scope>NUCLEOTIDE SEQUENCE [LARGE SCALE GENOMIC DNA]</scope>
    <source>
        <strain evidence="1 2">Kb82</strain>
    </source>
</reference>
<dbReference type="Proteomes" id="UP000640614">
    <property type="component" value="Unassembled WGS sequence"/>
</dbReference>
<evidence type="ECO:0000313" key="2">
    <source>
        <dbReference type="Proteomes" id="UP000640614"/>
    </source>
</evidence>
<gene>
    <name evidence="1" type="ORF">C4F50_06230</name>
</gene>
<dbReference type="InterPro" id="IPR011004">
    <property type="entry name" value="Trimer_LpxA-like_sf"/>
</dbReference>
<sequence length="221" mass="24799">MVVLKLIIVLLPWRLKRFVLVQFFKYEIHPSARIGLSWIYPKKLIMSSHSNIGHFNVAVNLGLIKIEQYSSIARGNWITGFPDDSNSQHFSHQPDRKSHLIMGQHSAITKNHHIDCTNTIQIGNFVTIAGYASQFLSHSINIELNIQDSQPITIGDYCFLGTASTVLGGANLPSYSVLGANSLLNKTFTTPYHLYGGNPAKEIKELPKDLKYFTREVGFVI</sequence>
<dbReference type="PANTHER" id="PTHR23416:SF78">
    <property type="entry name" value="LIPOPOLYSACCHARIDE BIOSYNTHESIS O-ACETYL TRANSFERASE WBBJ-RELATED"/>
    <property type="match status" value="1"/>
</dbReference>
<organism evidence="1 2">
    <name type="scientific">Flavobacterium hungaricum</name>
    <dbReference type="NCBI Taxonomy" id="2082725"/>
    <lineage>
        <taxon>Bacteria</taxon>
        <taxon>Pseudomonadati</taxon>
        <taxon>Bacteroidota</taxon>
        <taxon>Flavobacteriia</taxon>
        <taxon>Flavobacteriales</taxon>
        <taxon>Flavobacteriaceae</taxon>
        <taxon>Flavobacterium</taxon>
    </lineage>
</organism>
<accession>A0ABR9TGS6</accession>
<dbReference type="PANTHER" id="PTHR23416">
    <property type="entry name" value="SIALIC ACID SYNTHASE-RELATED"/>
    <property type="match status" value="1"/>
</dbReference>